<evidence type="ECO:0008006" key="4">
    <source>
        <dbReference type="Google" id="ProtNLM"/>
    </source>
</evidence>
<sequence length="246" mass="28274">MNNVIFLPHHRRIIAVLFGIIGGALDVYCQLKFGTLVALQTGNIIFLISDIQYGNMEGVAIRCLSVLFFTLGFWTGMIVERWEKTPYWRAWNICPFLVVTLILPVISCHAIVWVALLAYTAGIVMISFRGIQIESEPYSLFMTSGNYQRMLISWYHHWRHDYKHDKMKRQAVNYSIMVSSFVAGALIAAAFVHFFDTYAVWFIAICTFVVLSKYAGDVRALEQAKKKAKQGHRSCKQEQIIKKEFD</sequence>
<dbReference type="HOGENOM" id="CLU_079303_2_0_9"/>
<feature type="transmembrane region" description="Helical" evidence="1">
    <location>
        <begin position="12"/>
        <end position="29"/>
    </location>
</feature>
<feature type="transmembrane region" description="Helical" evidence="1">
    <location>
        <begin position="171"/>
        <end position="192"/>
    </location>
</feature>
<evidence type="ECO:0000313" key="2">
    <source>
        <dbReference type="EMBL" id="EFQ04778.1"/>
    </source>
</evidence>
<dbReference type="AlphaFoldDB" id="E2ZA16"/>
<dbReference type="PANTHER" id="PTHR37314:SF4">
    <property type="entry name" value="UPF0700 TRANSMEMBRANE PROTEIN YOAK"/>
    <property type="match status" value="1"/>
</dbReference>
<organism evidence="2 3">
    <name type="scientific">Megasphaera micronuciformis F0359</name>
    <dbReference type="NCBI Taxonomy" id="706434"/>
    <lineage>
        <taxon>Bacteria</taxon>
        <taxon>Bacillati</taxon>
        <taxon>Bacillota</taxon>
        <taxon>Negativicutes</taxon>
        <taxon>Veillonellales</taxon>
        <taxon>Veillonellaceae</taxon>
        <taxon>Megasphaera</taxon>
    </lineage>
</organism>
<protein>
    <recommendedName>
        <fullName evidence="4">DUF1275 domain-containing protein</fullName>
    </recommendedName>
</protein>
<gene>
    <name evidence="2" type="ORF">HMPREF9429_00274</name>
</gene>
<accession>E2ZA16</accession>
<dbReference type="STRING" id="706434.HMPREF9429_00274"/>
<evidence type="ECO:0000313" key="3">
    <source>
        <dbReference type="Proteomes" id="UP000003195"/>
    </source>
</evidence>
<dbReference type="InterPro" id="IPR010699">
    <property type="entry name" value="DUF1275"/>
</dbReference>
<feature type="transmembrane region" description="Helical" evidence="1">
    <location>
        <begin position="86"/>
        <end position="106"/>
    </location>
</feature>
<keyword evidence="3" id="KW-1185">Reference proteome</keyword>
<dbReference type="OrthoDB" id="2227996at2"/>
<keyword evidence="1" id="KW-0472">Membrane</keyword>
<keyword evidence="1" id="KW-0812">Transmembrane</keyword>
<proteinExistence type="predicted"/>
<feature type="transmembrane region" description="Helical" evidence="1">
    <location>
        <begin position="198"/>
        <end position="216"/>
    </location>
</feature>
<dbReference type="Pfam" id="PF06912">
    <property type="entry name" value="DUF1275"/>
    <property type="match status" value="1"/>
</dbReference>
<reference evidence="2 3" key="1">
    <citation type="submission" date="2010-08" db="EMBL/GenBank/DDBJ databases">
        <authorList>
            <person name="Weinstock G."/>
            <person name="Sodergren E."/>
            <person name="Clifton S."/>
            <person name="Fulton L."/>
            <person name="Fulton B."/>
            <person name="Courtney L."/>
            <person name="Fronick C."/>
            <person name="Harrison M."/>
            <person name="Strong C."/>
            <person name="Farmer C."/>
            <person name="Delahaunty K."/>
            <person name="Markovic C."/>
            <person name="Hall O."/>
            <person name="Minx P."/>
            <person name="Tomlinson C."/>
            <person name="Mitreva M."/>
            <person name="Hou S."/>
            <person name="Chen J."/>
            <person name="Wollam A."/>
            <person name="Pepin K.H."/>
            <person name="Johnson M."/>
            <person name="Bhonagiri V."/>
            <person name="Zhang X."/>
            <person name="Suruliraj S."/>
            <person name="Warren W."/>
            <person name="Chinwalla A."/>
            <person name="Mardis E.R."/>
            <person name="Wilson R.K."/>
        </authorList>
    </citation>
    <scope>NUCLEOTIDE SEQUENCE [LARGE SCALE GENOMIC DNA]</scope>
    <source>
        <strain evidence="2 3">F0359</strain>
    </source>
</reference>
<keyword evidence="1" id="KW-1133">Transmembrane helix</keyword>
<dbReference type="RefSeq" id="WP_006941052.1">
    <property type="nucleotide sequence ID" value="NZ_GL538184.1"/>
</dbReference>
<dbReference type="EMBL" id="AECS01000010">
    <property type="protein sequence ID" value="EFQ04778.1"/>
    <property type="molecule type" value="Genomic_DNA"/>
</dbReference>
<name>E2ZA16_9FIRM</name>
<feature type="transmembrane region" description="Helical" evidence="1">
    <location>
        <begin position="59"/>
        <end position="79"/>
    </location>
</feature>
<dbReference type="Proteomes" id="UP000003195">
    <property type="component" value="Unassembled WGS sequence"/>
</dbReference>
<dbReference type="eggNOG" id="COG3619">
    <property type="taxonomic scope" value="Bacteria"/>
</dbReference>
<comment type="caution">
    <text evidence="2">The sequence shown here is derived from an EMBL/GenBank/DDBJ whole genome shotgun (WGS) entry which is preliminary data.</text>
</comment>
<dbReference type="PANTHER" id="PTHR37314">
    <property type="entry name" value="SLR0142 PROTEIN"/>
    <property type="match status" value="1"/>
</dbReference>
<evidence type="ECO:0000256" key="1">
    <source>
        <dbReference type="SAM" id="Phobius"/>
    </source>
</evidence>